<reference evidence="2" key="2">
    <citation type="submission" date="2020-11" db="EMBL/GenBank/DDBJ databases">
        <authorList>
            <person name="McCartney M.A."/>
            <person name="Auch B."/>
            <person name="Kono T."/>
            <person name="Mallez S."/>
            <person name="Becker A."/>
            <person name="Gohl D.M."/>
            <person name="Silverstein K.A.T."/>
            <person name="Koren S."/>
            <person name="Bechman K.B."/>
            <person name="Herman A."/>
            <person name="Abrahante J.E."/>
            <person name="Garbe J."/>
        </authorList>
    </citation>
    <scope>NUCLEOTIDE SEQUENCE</scope>
    <source>
        <strain evidence="2">Duluth1</strain>
        <tissue evidence="2">Whole animal</tissue>
    </source>
</reference>
<keyword evidence="3" id="KW-1185">Reference proteome</keyword>
<evidence type="ECO:0000256" key="1">
    <source>
        <dbReference type="SAM" id="MobiDB-lite"/>
    </source>
</evidence>
<feature type="region of interest" description="Disordered" evidence="1">
    <location>
        <begin position="72"/>
        <end position="101"/>
    </location>
</feature>
<feature type="compositionally biased region" description="Polar residues" evidence="1">
    <location>
        <begin position="72"/>
        <end position="88"/>
    </location>
</feature>
<sequence length="101" mass="11089">MEPSSFCSTPNLSKMMKTSDRSFCFSTQLENTDVLFMDCPSRGSSHRCINDSMGKNVCICFSTNMSHSQSHSVHETLSLQNNTDSSVWAETPSVPGTVGNE</sequence>
<evidence type="ECO:0000313" key="3">
    <source>
        <dbReference type="Proteomes" id="UP000828390"/>
    </source>
</evidence>
<dbReference type="Proteomes" id="UP000828390">
    <property type="component" value="Unassembled WGS sequence"/>
</dbReference>
<dbReference type="AlphaFoldDB" id="A0A9D4RUI3"/>
<dbReference type="EMBL" id="JAIWYP010000001">
    <property type="protein sequence ID" value="KAH3879300.1"/>
    <property type="molecule type" value="Genomic_DNA"/>
</dbReference>
<comment type="caution">
    <text evidence="2">The sequence shown here is derived from an EMBL/GenBank/DDBJ whole genome shotgun (WGS) entry which is preliminary data.</text>
</comment>
<evidence type="ECO:0000313" key="2">
    <source>
        <dbReference type="EMBL" id="KAH3879300.1"/>
    </source>
</evidence>
<protein>
    <submittedName>
        <fullName evidence="2">Uncharacterized protein</fullName>
    </submittedName>
</protein>
<name>A0A9D4RUI3_DREPO</name>
<organism evidence="2 3">
    <name type="scientific">Dreissena polymorpha</name>
    <name type="common">Zebra mussel</name>
    <name type="synonym">Mytilus polymorpha</name>
    <dbReference type="NCBI Taxonomy" id="45954"/>
    <lineage>
        <taxon>Eukaryota</taxon>
        <taxon>Metazoa</taxon>
        <taxon>Spiralia</taxon>
        <taxon>Lophotrochozoa</taxon>
        <taxon>Mollusca</taxon>
        <taxon>Bivalvia</taxon>
        <taxon>Autobranchia</taxon>
        <taxon>Heteroconchia</taxon>
        <taxon>Euheterodonta</taxon>
        <taxon>Imparidentia</taxon>
        <taxon>Neoheterodontei</taxon>
        <taxon>Myida</taxon>
        <taxon>Dreissenoidea</taxon>
        <taxon>Dreissenidae</taxon>
        <taxon>Dreissena</taxon>
    </lineage>
</organism>
<proteinExistence type="predicted"/>
<gene>
    <name evidence="2" type="ORF">DPMN_003202</name>
</gene>
<reference evidence="2" key="1">
    <citation type="journal article" date="2019" name="bioRxiv">
        <title>The Genome of the Zebra Mussel, Dreissena polymorpha: A Resource for Invasive Species Research.</title>
        <authorList>
            <person name="McCartney M.A."/>
            <person name="Auch B."/>
            <person name="Kono T."/>
            <person name="Mallez S."/>
            <person name="Zhang Y."/>
            <person name="Obille A."/>
            <person name="Becker A."/>
            <person name="Abrahante J.E."/>
            <person name="Garbe J."/>
            <person name="Badalamenti J.P."/>
            <person name="Herman A."/>
            <person name="Mangelson H."/>
            <person name="Liachko I."/>
            <person name="Sullivan S."/>
            <person name="Sone E.D."/>
            <person name="Koren S."/>
            <person name="Silverstein K.A.T."/>
            <person name="Beckman K.B."/>
            <person name="Gohl D.M."/>
        </authorList>
    </citation>
    <scope>NUCLEOTIDE SEQUENCE</scope>
    <source>
        <strain evidence="2">Duluth1</strain>
        <tissue evidence="2">Whole animal</tissue>
    </source>
</reference>
<accession>A0A9D4RUI3</accession>